<proteinExistence type="predicted"/>
<dbReference type="InterPro" id="IPR021109">
    <property type="entry name" value="Peptidase_aspartic_dom_sf"/>
</dbReference>
<protein>
    <recommendedName>
        <fullName evidence="4">Peptidase A2 domain-containing protein</fullName>
    </recommendedName>
</protein>
<evidence type="ECO:0000313" key="2">
    <source>
        <dbReference type="EMBL" id="TMQ47244.1"/>
    </source>
</evidence>
<dbReference type="AlphaFoldDB" id="A0A538S7A3"/>
<keyword evidence="1" id="KW-0732">Signal</keyword>
<name>A0A538S7A3_UNCEI</name>
<dbReference type="SUPFAM" id="SSF50630">
    <property type="entry name" value="Acid proteases"/>
    <property type="match status" value="1"/>
</dbReference>
<accession>A0A538S7A3</accession>
<dbReference type="Proteomes" id="UP000320184">
    <property type="component" value="Unassembled WGS sequence"/>
</dbReference>
<evidence type="ECO:0008006" key="4">
    <source>
        <dbReference type="Google" id="ProtNLM"/>
    </source>
</evidence>
<feature type="signal peptide" evidence="1">
    <location>
        <begin position="1"/>
        <end position="27"/>
    </location>
</feature>
<sequence length="238" mass="25575">MRRMREKRSLIWLALVSSLAYLSTATARQVDSGNAPDPPPRLPVLVPFPECGSTVLLPVRVNGRKPRLFILDSGANSIALDQGFADSIGLRPTGSGAGTGAGAGPVPYRRYPRDSVEFAVAGVSFRSDHTISVDLSNQPGILGFSVAGVLGTDFFRLVTVEIDYDARFVRLHDPARFSPPAGAETIPLTFEHEVPHVTARLTVPGLPARTRRLLVDSGSEDAVDDSLVLESRGPLHRT</sequence>
<feature type="chain" id="PRO_5022195258" description="Peptidase A2 domain-containing protein" evidence="1">
    <location>
        <begin position="28"/>
        <end position="238"/>
    </location>
</feature>
<organism evidence="2 3">
    <name type="scientific">Eiseniibacteriota bacterium</name>
    <dbReference type="NCBI Taxonomy" id="2212470"/>
    <lineage>
        <taxon>Bacteria</taxon>
        <taxon>Candidatus Eiseniibacteriota</taxon>
    </lineage>
</organism>
<dbReference type="Pfam" id="PF13650">
    <property type="entry name" value="Asp_protease_2"/>
    <property type="match status" value="1"/>
</dbReference>
<reference evidence="2 3" key="1">
    <citation type="journal article" date="2019" name="Nat. Microbiol.">
        <title>Mediterranean grassland soil C-N compound turnover is dependent on rainfall and depth, and is mediated by genomically divergent microorganisms.</title>
        <authorList>
            <person name="Diamond S."/>
            <person name="Andeer P.F."/>
            <person name="Li Z."/>
            <person name="Crits-Christoph A."/>
            <person name="Burstein D."/>
            <person name="Anantharaman K."/>
            <person name="Lane K.R."/>
            <person name="Thomas B.C."/>
            <person name="Pan C."/>
            <person name="Northen T.R."/>
            <person name="Banfield J.F."/>
        </authorList>
    </citation>
    <scope>NUCLEOTIDE SEQUENCE [LARGE SCALE GENOMIC DNA]</scope>
    <source>
        <strain evidence="2">WS_3</strain>
    </source>
</reference>
<feature type="non-terminal residue" evidence="2">
    <location>
        <position position="238"/>
    </location>
</feature>
<evidence type="ECO:0000313" key="3">
    <source>
        <dbReference type="Proteomes" id="UP000320184"/>
    </source>
</evidence>
<dbReference type="Gene3D" id="2.40.70.10">
    <property type="entry name" value="Acid Proteases"/>
    <property type="match status" value="1"/>
</dbReference>
<evidence type="ECO:0000256" key="1">
    <source>
        <dbReference type="SAM" id="SignalP"/>
    </source>
</evidence>
<dbReference type="EMBL" id="VBOT01000193">
    <property type="protein sequence ID" value="TMQ47244.1"/>
    <property type="molecule type" value="Genomic_DNA"/>
</dbReference>
<comment type="caution">
    <text evidence="2">The sequence shown here is derived from an EMBL/GenBank/DDBJ whole genome shotgun (WGS) entry which is preliminary data.</text>
</comment>
<gene>
    <name evidence="2" type="ORF">E6K73_13970</name>
</gene>